<organism evidence="2 3">
    <name type="scientific">Centaurea solstitialis</name>
    <name type="common">yellow star-thistle</name>
    <dbReference type="NCBI Taxonomy" id="347529"/>
    <lineage>
        <taxon>Eukaryota</taxon>
        <taxon>Viridiplantae</taxon>
        <taxon>Streptophyta</taxon>
        <taxon>Embryophyta</taxon>
        <taxon>Tracheophyta</taxon>
        <taxon>Spermatophyta</taxon>
        <taxon>Magnoliopsida</taxon>
        <taxon>eudicotyledons</taxon>
        <taxon>Gunneridae</taxon>
        <taxon>Pentapetalae</taxon>
        <taxon>asterids</taxon>
        <taxon>campanulids</taxon>
        <taxon>Asterales</taxon>
        <taxon>Asteraceae</taxon>
        <taxon>Carduoideae</taxon>
        <taxon>Cardueae</taxon>
        <taxon>Centaureinae</taxon>
        <taxon>Centaurea</taxon>
    </lineage>
</organism>
<keyword evidence="3" id="KW-1185">Reference proteome</keyword>
<evidence type="ECO:0000313" key="3">
    <source>
        <dbReference type="Proteomes" id="UP001172457"/>
    </source>
</evidence>
<dbReference type="Gene3D" id="3.60.10.10">
    <property type="entry name" value="Endonuclease/exonuclease/phosphatase"/>
    <property type="match status" value="1"/>
</dbReference>
<comment type="caution">
    <text evidence="2">The sequence shown here is derived from an EMBL/GenBank/DDBJ whole genome shotgun (WGS) entry which is preliminary data.</text>
</comment>
<dbReference type="SUPFAM" id="SSF56219">
    <property type="entry name" value="DNase I-like"/>
    <property type="match status" value="1"/>
</dbReference>
<name>A0AA38TAR9_9ASTR</name>
<dbReference type="InterPro" id="IPR036691">
    <property type="entry name" value="Endo/exonu/phosph_ase_sf"/>
</dbReference>
<feature type="domain" description="Endonuclease/exonuclease/phosphatase" evidence="1">
    <location>
        <begin position="76"/>
        <end position="198"/>
    </location>
</feature>
<dbReference type="AlphaFoldDB" id="A0AA38TAR9"/>
<gene>
    <name evidence="2" type="ORF">OSB04_012087</name>
</gene>
<sequence>MLGIQETMVSSIDSWVIKSFWGRNELEFEAIDAVGKSRGILTIWDPSLFSKSASYSGEGFLAIWGKWSDVEKCCGFINVYAPQDLSAKKRLWSNIIQLLQSNPVVIWVVFGDFNEVRTESERKGTEFSFSGAMAFNNFIHNGDLVDIKSGGRRFSRYSKDGSKLSKLDRFLVSSNLLTVWPNPNVTILPRGFSDHCPILFNSDIVDFGPSYFKFFNAWLEDKSF</sequence>
<evidence type="ECO:0000259" key="1">
    <source>
        <dbReference type="Pfam" id="PF14529"/>
    </source>
</evidence>
<proteinExistence type="predicted"/>
<dbReference type="Pfam" id="PF14529">
    <property type="entry name" value="Exo_endo_phos_2"/>
    <property type="match status" value="1"/>
</dbReference>
<dbReference type="Proteomes" id="UP001172457">
    <property type="component" value="Chromosome 3"/>
</dbReference>
<reference evidence="2" key="1">
    <citation type="submission" date="2023-03" db="EMBL/GenBank/DDBJ databases">
        <title>Chromosome-scale reference genome and RAD-based genetic map of yellow starthistle (Centaurea solstitialis) reveal putative structural variation and QTLs associated with invader traits.</title>
        <authorList>
            <person name="Reatini B."/>
            <person name="Cang F.A."/>
            <person name="Jiang Q."/>
            <person name="Mckibben M.T.W."/>
            <person name="Barker M.S."/>
            <person name="Rieseberg L.H."/>
            <person name="Dlugosch K.M."/>
        </authorList>
    </citation>
    <scope>NUCLEOTIDE SEQUENCE</scope>
    <source>
        <strain evidence="2">CAN-66</strain>
        <tissue evidence="2">Leaf</tissue>
    </source>
</reference>
<protein>
    <recommendedName>
        <fullName evidence="1">Endonuclease/exonuclease/phosphatase domain-containing protein</fullName>
    </recommendedName>
</protein>
<dbReference type="GO" id="GO:0003824">
    <property type="term" value="F:catalytic activity"/>
    <property type="evidence" value="ECO:0007669"/>
    <property type="project" value="InterPro"/>
</dbReference>
<dbReference type="InterPro" id="IPR005135">
    <property type="entry name" value="Endo/exonuclease/phosphatase"/>
</dbReference>
<dbReference type="PANTHER" id="PTHR33710">
    <property type="entry name" value="BNAC02G09200D PROTEIN"/>
    <property type="match status" value="1"/>
</dbReference>
<accession>A0AA38TAR9</accession>
<evidence type="ECO:0000313" key="2">
    <source>
        <dbReference type="EMBL" id="KAJ9557473.1"/>
    </source>
</evidence>
<dbReference type="PANTHER" id="PTHR33710:SF64">
    <property type="entry name" value="ENDONUCLEASE_EXONUCLEASE_PHOSPHATASE DOMAIN-CONTAINING PROTEIN"/>
    <property type="match status" value="1"/>
</dbReference>
<dbReference type="EMBL" id="JARYMX010000003">
    <property type="protein sequence ID" value="KAJ9557473.1"/>
    <property type="molecule type" value="Genomic_DNA"/>
</dbReference>